<dbReference type="EnsemblPlants" id="Kaladp0037s0231.1.v1.1">
    <property type="protein sequence ID" value="Kaladp0037s0231.1.v1.1.CDS.1"/>
    <property type="gene ID" value="Kaladp0037s0231.v1.1"/>
</dbReference>
<proteinExistence type="predicted"/>
<reference evidence="1" key="1">
    <citation type="submission" date="2021-01" db="UniProtKB">
        <authorList>
            <consortium name="EnsemblPlants"/>
        </authorList>
    </citation>
    <scope>IDENTIFICATION</scope>
</reference>
<sequence>MRRLDTCVKRNGVVYVRPAVELDVYALVNGNTRSFKLKPWKLDQSRIRKLMSHMVIVHELPFTFAKSDLICL</sequence>
<keyword evidence="2" id="KW-1185">Reference proteome</keyword>
<organism evidence="1 2">
    <name type="scientific">Kalanchoe fedtschenkoi</name>
    <name type="common">Lavender scallops</name>
    <name type="synonym">South American air plant</name>
    <dbReference type="NCBI Taxonomy" id="63787"/>
    <lineage>
        <taxon>Eukaryota</taxon>
        <taxon>Viridiplantae</taxon>
        <taxon>Streptophyta</taxon>
        <taxon>Embryophyta</taxon>
        <taxon>Tracheophyta</taxon>
        <taxon>Spermatophyta</taxon>
        <taxon>Magnoliopsida</taxon>
        <taxon>eudicotyledons</taxon>
        <taxon>Gunneridae</taxon>
        <taxon>Pentapetalae</taxon>
        <taxon>Saxifragales</taxon>
        <taxon>Crassulaceae</taxon>
        <taxon>Kalanchoe</taxon>
    </lineage>
</organism>
<evidence type="ECO:0000313" key="2">
    <source>
        <dbReference type="Proteomes" id="UP000594263"/>
    </source>
</evidence>
<dbReference type="AlphaFoldDB" id="A0A7N0THB8"/>
<evidence type="ECO:0000313" key="1">
    <source>
        <dbReference type="EnsemblPlants" id="Kaladp0037s0231.1.v1.1.CDS.1"/>
    </source>
</evidence>
<protein>
    <submittedName>
        <fullName evidence="1">Uncharacterized protein</fullName>
    </submittedName>
</protein>
<dbReference type="Proteomes" id="UP000594263">
    <property type="component" value="Unplaced"/>
</dbReference>
<accession>A0A7N0THB8</accession>
<name>A0A7N0THB8_KALFE</name>
<dbReference type="Gramene" id="Kaladp0037s0231.1.v1.1">
    <property type="protein sequence ID" value="Kaladp0037s0231.1.v1.1.CDS.1"/>
    <property type="gene ID" value="Kaladp0037s0231.v1.1"/>
</dbReference>